<dbReference type="PROSITE" id="PS50105">
    <property type="entry name" value="SAM_DOMAIN"/>
    <property type="match status" value="1"/>
</dbReference>
<dbReference type="SMART" id="SM00454">
    <property type="entry name" value="SAM"/>
    <property type="match status" value="1"/>
</dbReference>
<dbReference type="Gene3D" id="1.10.150.50">
    <property type="entry name" value="Transcription Factor, Ets-1"/>
    <property type="match status" value="1"/>
</dbReference>
<accession>A0A3M7DPY7</accession>
<feature type="compositionally biased region" description="Basic and acidic residues" evidence="2">
    <location>
        <begin position="241"/>
        <end position="251"/>
    </location>
</feature>
<dbReference type="InterPro" id="IPR051566">
    <property type="entry name" value="CNKSR"/>
</dbReference>
<dbReference type="InterPro" id="IPR013761">
    <property type="entry name" value="SAM/pointed_sf"/>
</dbReference>
<feature type="compositionally biased region" description="Polar residues" evidence="2">
    <location>
        <begin position="92"/>
        <end position="101"/>
    </location>
</feature>
<feature type="compositionally biased region" description="Low complexity" evidence="2">
    <location>
        <begin position="65"/>
        <end position="75"/>
    </location>
</feature>
<proteinExistence type="predicted"/>
<feature type="compositionally biased region" description="Low complexity" evidence="2">
    <location>
        <begin position="551"/>
        <end position="570"/>
    </location>
</feature>
<evidence type="ECO:0000256" key="2">
    <source>
        <dbReference type="SAM" id="MobiDB-lite"/>
    </source>
</evidence>
<name>A0A3M7DPY7_HORWE</name>
<feature type="non-terminal residue" evidence="4">
    <location>
        <position position="1"/>
    </location>
</feature>
<feature type="compositionally biased region" description="Low complexity" evidence="2">
    <location>
        <begin position="169"/>
        <end position="186"/>
    </location>
</feature>
<dbReference type="SUPFAM" id="SSF47769">
    <property type="entry name" value="SAM/Pointed domain"/>
    <property type="match status" value="1"/>
</dbReference>
<protein>
    <recommendedName>
        <fullName evidence="3">SAM domain-containing protein</fullName>
    </recommendedName>
</protein>
<feature type="region of interest" description="Disordered" evidence="2">
    <location>
        <begin position="92"/>
        <end position="131"/>
    </location>
</feature>
<dbReference type="Proteomes" id="UP000269276">
    <property type="component" value="Unassembled WGS sequence"/>
</dbReference>
<feature type="compositionally biased region" description="Low complexity" evidence="2">
    <location>
        <begin position="581"/>
        <end position="606"/>
    </location>
</feature>
<reference evidence="4 5" key="1">
    <citation type="journal article" date="2018" name="BMC Genomics">
        <title>Genomic evidence for intraspecific hybridization in a clonal and extremely halotolerant yeast.</title>
        <authorList>
            <person name="Gostincar C."/>
            <person name="Stajich J.E."/>
            <person name="Zupancic J."/>
            <person name="Zalar P."/>
            <person name="Gunde-Cimerman N."/>
        </authorList>
    </citation>
    <scope>NUCLEOTIDE SEQUENCE [LARGE SCALE GENOMIC DNA]</scope>
    <source>
        <strain evidence="4 5">EXF-2682</strain>
    </source>
</reference>
<dbReference type="PANTHER" id="PTHR12844:SF42">
    <property type="entry name" value="CONNECTOR ENHANCER OF KSR PROTEIN CNK"/>
    <property type="match status" value="1"/>
</dbReference>
<evidence type="ECO:0000313" key="5">
    <source>
        <dbReference type="Proteomes" id="UP000269276"/>
    </source>
</evidence>
<dbReference type="EMBL" id="QWIP01000317">
    <property type="protein sequence ID" value="RMY66282.1"/>
    <property type="molecule type" value="Genomic_DNA"/>
</dbReference>
<feature type="coiled-coil region" evidence="1">
    <location>
        <begin position="433"/>
        <end position="460"/>
    </location>
</feature>
<keyword evidence="1" id="KW-0175">Coiled coil</keyword>
<feature type="compositionally biased region" description="Polar residues" evidence="2">
    <location>
        <begin position="118"/>
        <end position="128"/>
    </location>
</feature>
<feature type="compositionally biased region" description="Basic and acidic residues" evidence="2">
    <location>
        <begin position="279"/>
        <end position="289"/>
    </location>
</feature>
<feature type="domain" description="SAM" evidence="3">
    <location>
        <begin position="325"/>
        <end position="390"/>
    </location>
</feature>
<feature type="compositionally biased region" description="Polar residues" evidence="2">
    <location>
        <begin position="571"/>
        <end position="580"/>
    </location>
</feature>
<feature type="compositionally biased region" description="Basic and acidic residues" evidence="2">
    <location>
        <begin position="682"/>
        <end position="702"/>
    </location>
</feature>
<feature type="region of interest" description="Disordered" evidence="2">
    <location>
        <begin position="468"/>
        <end position="703"/>
    </location>
</feature>
<feature type="compositionally biased region" description="Acidic residues" evidence="2">
    <location>
        <begin position="290"/>
        <end position="303"/>
    </location>
</feature>
<feature type="non-terminal residue" evidence="4">
    <location>
        <position position="723"/>
    </location>
</feature>
<sequence length="723" mass="77440">LTPLSHTVVSLCARTHERLAATSSDPGLPEPAETTDHASPAAHDSDTTNGFSWGGSREPGAEGKSSSSSSSDGRATASVSVATLSAFDQAYGQQANPSKGSWLSRVSHRASHIPNRPPASNLSASGSRENLPLRAPGSAGFFAGGAAGALGSGLGSGGSAEQLPVLQKTSSYPTSPASPASPTETEFAGATPIDASFGDRADLPEPPVTARLHSDRGAAQRSRSGTATQADHDRKKNKKKVNMDRYAHQAGDDDYDSDGEADDEFERTVFHTSPTMTSHYDDQESHPSESEEEHESLDGDEDTPTTQGWGTDREGRSPTGLMTSWTEEQVADYIASLSPSLKQYSQAFANEGIVGDALVALTHDELRELGVASVGHRLTILKAVYEHKVRSGIKIEEGDYVPLSAEGDKADMYANQDDIARIIESIKLRDQRIIAAEQELRALKSDLDRIYDENRKLREETLPIMRLVKDQRTPLPDPAGGTIPSPRDVDPPKQENLAPAPKETKGSSLSRKFSTKKLFLGGAPKNPSPTHPPQSHTPQPREVRDDPGGPHLEASAAAMAASSHLTASMTNQQSPTGQQLSPTSPAYSSHAPSSGGSYHPPGSAAARSFPREAPRHAYNLHNADDNPTGYSSNSQWSQATTNLGEREPPGSARMPTDRGPSRRQAPTPSPREEETPQTAPLPRDRERDRDRSNTTGVDRDNPQVEIFKSFRVSIEDPCKVVLP</sequence>
<evidence type="ECO:0000313" key="4">
    <source>
        <dbReference type="EMBL" id="RMY66282.1"/>
    </source>
</evidence>
<gene>
    <name evidence="4" type="ORF">D0863_08533</name>
</gene>
<feature type="region of interest" description="Disordered" evidence="2">
    <location>
        <begin position="168"/>
        <end position="187"/>
    </location>
</feature>
<evidence type="ECO:0000259" key="3">
    <source>
        <dbReference type="PROSITE" id="PS50105"/>
    </source>
</evidence>
<feature type="region of interest" description="Disordered" evidence="2">
    <location>
        <begin position="20"/>
        <end position="75"/>
    </location>
</feature>
<organism evidence="4 5">
    <name type="scientific">Hortaea werneckii</name>
    <name type="common">Black yeast</name>
    <name type="synonym">Cladosporium werneckii</name>
    <dbReference type="NCBI Taxonomy" id="91943"/>
    <lineage>
        <taxon>Eukaryota</taxon>
        <taxon>Fungi</taxon>
        <taxon>Dikarya</taxon>
        <taxon>Ascomycota</taxon>
        <taxon>Pezizomycotina</taxon>
        <taxon>Dothideomycetes</taxon>
        <taxon>Dothideomycetidae</taxon>
        <taxon>Mycosphaerellales</taxon>
        <taxon>Teratosphaeriaceae</taxon>
        <taxon>Hortaea</taxon>
    </lineage>
</organism>
<evidence type="ECO:0000256" key="1">
    <source>
        <dbReference type="SAM" id="Coils"/>
    </source>
</evidence>
<feature type="compositionally biased region" description="Basic and acidic residues" evidence="2">
    <location>
        <begin position="539"/>
        <end position="548"/>
    </location>
</feature>
<dbReference type="AlphaFoldDB" id="A0A3M7DPY7"/>
<comment type="caution">
    <text evidence="4">The sequence shown here is derived from an EMBL/GenBank/DDBJ whole genome shotgun (WGS) entry which is preliminary data.</text>
</comment>
<feature type="compositionally biased region" description="Polar residues" evidence="2">
    <location>
        <begin position="628"/>
        <end position="643"/>
    </location>
</feature>
<dbReference type="VEuPathDB" id="FungiDB:BTJ68_12072"/>
<dbReference type="PANTHER" id="PTHR12844">
    <property type="entry name" value="CONNECTOR ENCHANCER OF KINASE SUPPRESSOR OF RAS"/>
    <property type="match status" value="1"/>
</dbReference>
<feature type="region of interest" description="Disordered" evidence="2">
    <location>
        <begin position="194"/>
        <end position="320"/>
    </location>
</feature>
<dbReference type="Pfam" id="PF07647">
    <property type="entry name" value="SAM_2"/>
    <property type="match status" value="1"/>
</dbReference>
<feature type="compositionally biased region" description="Acidic residues" evidence="2">
    <location>
        <begin position="252"/>
        <end position="265"/>
    </location>
</feature>
<dbReference type="InterPro" id="IPR001660">
    <property type="entry name" value="SAM"/>
</dbReference>
<dbReference type="OrthoDB" id="74412at2759"/>